<accession>K0R1I1</accession>
<reference evidence="1 2" key="1">
    <citation type="journal article" date="2012" name="Genome Biol.">
        <title>Genome and low-iron response of an oceanic diatom adapted to chronic iron limitation.</title>
        <authorList>
            <person name="Lommer M."/>
            <person name="Specht M."/>
            <person name="Roy A.S."/>
            <person name="Kraemer L."/>
            <person name="Andreson R."/>
            <person name="Gutowska M.A."/>
            <person name="Wolf J."/>
            <person name="Bergner S.V."/>
            <person name="Schilhabel M.B."/>
            <person name="Klostermeier U.C."/>
            <person name="Beiko R.G."/>
            <person name="Rosenstiel P."/>
            <person name="Hippler M."/>
            <person name="Laroche J."/>
        </authorList>
    </citation>
    <scope>NUCLEOTIDE SEQUENCE [LARGE SCALE GENOMIC DNA]</scope>
    <source>
        <strain evidence="1 2">CCMP1005</strain>
    </source>
</reference>
<protein>
    <submittedName>
        <fullName evidence="1">Uncharacterized protein</fullName>
    </submittedName>
</protein>
<evidence type="ECO:0000313" key="2">
    <source>
        <dbReference type="Proteomes" id="UP000266841"/>
    </source>
</evidence>
<sequence>MLVVSANQSAVSGYFLHLTRLRRPGCGQLNYWSPTPSASSVKDCPGMRQDLMCIPRKGTGQRLASLGDTLLACLSPLLVSLSRKEECGSSGVVSGYLCPGSPEGHS</sequence>
<dbReference type="EMBL" id="AGNL01047838">
    <property type="protein sequence ID" value="EJK46288.1"/>
    <property type="molecule type" value="Genomic_DNA"/>
</dbReference>
<gene>
    <name evidence="1" type="ORF">THAOC_35047</name>
</gene>
<evidence type="ECO:0000313" key="1">
    <source>
        <dbReference type="EMBL" id="EJK46288.1"/>
    </source>
</evidence>
<keyword evidence="2" id="KW-1185">Reference proteome</keyword>
<name>K0R1I1_THAOC</name>
<organism evidence="1 2">
    <name type="scientific">Thalassiosira oceanica</name>
    <name type="common">Marine diatom</name>
    <dbReference type="NCBI Taxonomy" id="159749"/>
    <lineage>
        <taxon>Eukaryota</taxon>
        <taxon>Sar</taxon>
        <taxon>Stramenopiles</taxon>
        <taxon>Ochrophyta</taxon>
        <taxon>Bacillariophyta</taxon>
        <taxon>Coscinodiscophyceae</taxon>
        <taxon>Thalassiosirophycidae</taxon>
        <taxon>Thalassiosirales</taxon>
        <taxon>Thalassiosiraceae</taxon>
        <taxon>Thalassiosira</taxon>
    </lineage>
</organism>
<comment type="caution">
    <text evidence="1">The sequence shown here is derived from an EMBL/GenBank/DDBJ whole genome shotgun (WGS) entry which is preliminary data.</text>
</comment>
<dbReference type="Proteomes" id="UP000266841">
    <property type="component" value="Unassembled WGS sequence"/>
</dbReference>
<dbReference type="AlphaFoldDB" id="K0R1I1"/>
<proteinExistence type="predicted"/>